<keyword evidence="2" id="KW-1133">Transmembrane helix</keyword>
<gene>
    <name evidence="3" type="ORF">L596_030800</name>
</gene>
<keyword evidence="2" id="KW-0472">Membrane</keyword>
<dbReference type="EMBL" id="AZBU02000015">
    <property type="protein sequence ID" value="TKR57551.1"/>
    <property type="molecule type" value="Genomic_DNA"/>
</dbReference>
<comment type="caution">
    <text evidence="3">The sequence shown here is derived from an EMBL/GenBank/DDBJ whole genome shotgun (WGS) entry which is preliminary data.</text>
</comment>
<feature type="transmembrane region" description="Helical" evidence="2">
    <location>
        <begin position="29"/>
        <end position="50"/>
    </location>
</feature>
<keyword evidence="4" id="KW-1185">Reference proteome</keyword>
<feature type="compositionally biased region" description="Polar residues" evidence="1">
    <location>
        <begin position="1"/>
        <end position="11"/>
    </location>
</feature>
<keyword evidence="2" id="KW-0812">Transmembrane</keyword>
<evidence type="ECO:0000313" key="4">
    <source>
        <dbReference type="Proteomes" id="UP000298663"/>
    </source>
</evidence>
<accession>A0A4U5LNS8</accession>
<proteinExistence type="predicted"/>
<organism evidence="3 4">
    <name type="scientific">Steinernema carpocapsae</name>
    <name type="common">Entomopathogenic nematode</name>
    <dbReference type="NCBI Taxonomy" id="34508"/>
    <lineage>
        <taxon>Eukaryota</taxon>
        <taxon>Metazoa</taxon>
        <taxon>Ecdysozoa</taxon>
        <taxon>Nematoda</taxon>
        <taxon>Chromadorea</taxon>
        <taxon>Rhabditida</taxon>
        <taxon>Tylenchina</taxon>
        <taxon>Panagrolaimomorpha</taxon>
        <taxon>Strongyloidoidea</taxon>
        <taxon>Steinernematidae</taxon>
        <taxon>Steinernema</taxon>
    </lineage>
</organism>
<name>A0A4U5LNS8_STECR</name>
<dbReference type="AlphaFoldDB" id="A0A4U5LNS8"/>
<evidence type="ECO:0000256" key="2">
    <source>
        <dbReference type="SAM" id="Phobius"/>
    </source>
</evidence>
<reference evidence="3 4" key="1">
    <citation type="journal article" date="2015" name="Genome Biol.">
        <title>Comparative genomics of Steinernema reveals deeply conserved gene regulatory networks.</title>
        <authorList>
            <person name="Dillman A.R."/>
            <person name="Macchietto M."/>
            <person name="Porter C.F."/>
            <person name="Rogers A."/>
            <person name="Williams B."/>
            <person name="Antoshechkin I."/>
            <person name="Lee M.M."/>
            <person name="Goodwin Z."/>
            <person name="Lu X."/>
            <person name="Lewis E.E."/>
            <person name="Goodrich-Blair H."/>
            <person name="Stock S.P."/>
            <person name="Adams B.J."/>
            <person name="Sternberg P.W."/>
            <person name="Mortazavi A."/>
        </authorList>
    </citation>
    <scope>NUCLEOTIDE SEQUENCE [LARGE SCALE GENOMIC DNA]</scope>
    <source>
        <strain evidence="3 4">ALL</strain>
    </source>
</reference>
<protein>
    <submittedName>
        <fullName evidence="3">Uncharacterized protein</fullName>
    </submittedName>
</protein>
<feature type="region of interest" description="Disordered" evidence="1">
    <location>
        <begin position="1"/>
        <end position="23"/>
    </location>
</feature>
<dbReference type="Proteomes" id="UP000298663">
    <property type="component" value="Unassembled WGS sequence"/>
</dbReference>
<reference evidence="3 4" key="2">
    <citation type="journal article" date="2019" name="G3 (Bethesda)">
        <title>Hybrid Assembly of the Genome of the Entomopathogenic Nematode Steinernema carpocapsae Identifies the X-Chromosome.</title>
        <authorList>
            <person name="Serra L."/>
            <person name="Macchietto M."/>
            <person name="Macias-Munoz A."/>
            <person name="McGill C.J."/>
            <person name="Rodriguez I.M."/>
            <person name="Rodriguez B."/>
            <person name="Murad R."/>
            <person name="Mortazavi A."/>
        </authorList>
    </citation>
    <scope>NUCLEOTIDE SEQUENCE [LARGE SCALE GENOMIC DNA]</scope>
    <source>
        <strain evidence="3 4">ALL</strain>
    </source>
</reference>
<evidence type="ECO:0000256" key="1">
    <source>
        <dbReference type="SAM" id="MobiDB-lite"/>
    </source>
</evidence>
<feature type="compositionally biased region" description="Low complexity" evidence="1">
    <location>
        <begin position="14"/>
        <end position="23"/>
    </location>
</feature>
<sequence length="114" mass="12354">MAFSICSNSPVRGSKASQSSKSNASSWSLQLQLFMVFIICAAFLVSSSAAESSQLVARLRAGRDEIPIMAFLNDEGDVVATAKRNEPWMSILASNLFKEANMNAANMNYRGLRG</sequence>
<evidence type="ECO:0000313" key="3">
    <source>
        <dbReference type="EMBL" id="TKR57551.1"/>
    </source>
</evidence>
<dbReference type="OrthoDB" id="10435681at2759"/>